<reference evidence="1 2" key="1">
    <citation type="submission" date="2020-04" db="EMBL/GenBank/DDBJ databases">
        <title>Whole genome sequencing of clinical and environmental type strains of Ochrobactrum.</title>
        <authorList>
            <person name="Dharne M."/>
        </authorList>
    </citation>
    <scope>NUCLEOTIDE SEQUENCE [LARGE SCALE GENOMIC DNA]</scope>
    <source>
        <strain evidence="1 2">DSM 13340</strain>
    </source>
</reference>
<dbReference type="Proteomes" id="UP000558475">
    <property type="component" value="Unassembled WGS sequence"/>
</dbReference>
<protein>
    <submittedName>
        <fullName evidence="1">Uncharacterized protein</fullName>
    </submittedName>
</protein>
<name>A0A7X6FRY4_9HYPH</name>
<comment type="caution">
    <text evidence="1">The sequence shown here is derived from an EMBL/GenBank/DDBJ whole genome shotgun (WGS) entry which is preliminary data.</text>
</comment>
<proteinExistence type="predicted"/>
<sequence>MVIYLDELIDLCLSPSELLVDKGQEAAVWHFLTQALQFMADVTPRLQRVFGTDADAINTTAHLHLIFPAQCRIGKQVNRRAREIL</sequence>
<accession>A0A7X6FRY4</accession>
<dbReference type="AlphaFoldDB" id="A0A7X6FRY4"/>
<organism evidence="1 2">
    <name type="scientific">Brucella tritici</name>
    <dbReference type="NCBI Taxonomy" id="94626"/>
    <lineage>
        <taxon>Bacteria</taxon>
        <taxon>Pseudomonadati</taxon>
        <taxon>Pseudomonadota</taxon>
        <taxon>Alphaproteobacteria</taxon>
        <taxon>Hyphomicrobiales</taxon>
        <taxon>Brucellaceae</taxon>
        <taxon>Brucella/Ochrobactrum group</taxon>
        <taxon>Brucella</taxon>
    </lineage>
</organism>
<evidence type="ECO:0000313" key="2">
    <source>
        <dbReference type="Proteomes" id="UP000558475"/>
    </source>
</evidence>
<gene>
    <name evidence="1" type="ORF">HGG76_11870</name>
</gene>
<dbReference type="EMBL" id="JAAXZB010000001">
    <property type="protein sequence ID" value="NKW10000.1"/>
    <property type="molecule type" value="Genomic_DNA"/>
</dbReference>
<evidence type="ECO:0000313" key="1">
    <source>
        <dbReference type="EMBL" id="NKW10000.1"/>
    </source>
</evidence>